<dbReference type="EMBL" id="CM023491">
    <property type="protein sequence ID" value="KAH6940616.1"/>
    <property type="molecule type" value="Genomic_DNA"/>
</dbReference>
<name>A0ACB7T2Z4_HYAAI</name>
<evidence type="ECO:0000313" key="2">
    <source>
        <dbReference type="Proteomes" id="UP000821845"/>
    </source>
</evidence>
<dbReference type="Proteomes" id="UP000821845">
    <property type="component" value="Chromosome 11"/>
</dbReference>
<keyword evidence="2" id="KW-1185">Reference proteome</keyword>
<gene>
    <name evidence="1" type="ORF">HPB50_003016</name>
</gene>
<comment type="caution">
    <text evidence="1">The sequence shown here is derived from an EMBL/GenBank/DDBJ whole genome shotgun (WGS) entry which is preliminary data.</text>
</comment>
<proteinExistence type="predicted"/>
<accession>A0ACB7T2Z4</accession>
<sequence>MRGDGQAVRIERPERKGITGRDLLHILRQMRQVLPKKGTSQEHELLEAMSPLHAVLMLEMHGTTTAILVTRPGPIVVHEDLYSFVYYEDPDDDVQGGSSLYIKDIPVPSSTGSNRNGCHNNRTCECTTISSSRPARESAFERTHPEEERALKDTGIQVTSPRTAATCPEVASILAP</sequence>
<reference evidence="1" key="1">
    <citation type="submission" date="2020-05" db="EMBL/GenBank/DDBJ databases">
        <title>Large-scale comparative analyses of tick genomes elucidate their genetic diversity and vector capacities.</title>
        <authorList>
            <person name="Jia N."/>
            <person name="Wang J."/>
            <person name="Shi W."/>
            <person name="Du L."/>
            <person name="Sun Y."/>
            <person name="Zhan W."/>
            <person name="Jiang J."/>
            <person name="Wang Q."/>
            <person name="Zhang B."/>
            <person name="Ji P."/>
            <person name="Sakyi L.B."/>
            <person name="Cui X."/>
            <person name="Yuan T."/>
            <person name="Jiang B."/>
            <person name="Yang W."/>
            <person name="Lam T.T.-Y."/>
            <person name="Chang Q."/>
            <person name="Ding S."/>
            <person name="Wang X."/>
            <person name="Zhu J."/>
            <person name="Ruan X."/>
            <person name="Zhao L."/>
            <person name="Wei J."/>
            <person name="Que T."/>
            <person name="Du C."/>
            <person name="Cheng J."/>
            <person name="Dai P."/>
            <person name="Han X."/>
            <person name="Huang E."/>
            <person name="Gao Y."/>
            <person name="Liu J."/>
            <person name="Shao H."/>
            <person name="Ye R."/>
            <person name="Li L."/>
            <person name="Wei W."/>
            <person name="Wang X."/>
            <person name="Wang C."/>
            <person name="Yang T."/>
            <person name="Huo Q."/>
            <person name="Li W."/>
            <person name="Guo W."/>
            <person name="Chen H."/>
            <person name="Zhou L."/>
            <person name="Ni X."/>
            <person name="Tian J."/>
            <person name="Zhou Y."/>
            <person name="Sheng Y."/>
            <person name="Liu T."/>
            <person name="Pan Y."/>
            <person name="Xia L."/>
            <person name="Li J."/>
            <person name="Zhao F."/>
            <person name="Cao W."/>
        </authorList>
    </citation>
    <scope>NUCLEOTIDE SEQUENCE</scope>
    <source>
        <strain evidence="1">Hyas-2018</strain>
    </source>
</reference>
<protein>
    <submittedName>
        <fullName evidence="1">Uncharacterized protein</fullName>
    </submittedName>
</protein>
<evidence type="ECO:0000313" key="1">
    <source>
        <dbReference type="EMBL" id="KAH6940616.1"/>
    </source>
</evidence>
<organism evidence="1 2">
    <name type="scientific">Hyalomma asiaticum</name>
    <name type="common">Tick</name>
    <dbReference type="NCBI Taxonomy" id="266040"/>
    <lineage>
        <taxon>Eukaryota</taxon>
        <taxon>Metazoa</taxon>
        <taxon>Ecdysozoa</taxon>
        <taxon>Arthropoda</taxon>
        <taxon>Chelicerata</taxon>
        <taxon>Arachnida</taxon>
        <taxon>Acari</taxon>
        <taxon>Parasitiformes</taxon>
        <taxon>Ixodida</taxon>
        <taxon>Ixodoidea</taxon>
        <taxon>Ixodidae</taxon>
        <taxon>Hyalomminae</taxon>
        <taxon>Hyalomma</taxon>
    </lineage>
</organism>